<dbReference type="GO" id="GO:0016787">
    <property type="term" value="F:hydrolase activity"/>
    <property type="evidence" value="ECO:0007669"/>
    <property type="project" value="UniProtKB-KW"/>
</dbReference>
<proteinExistence type="predicted"/>
<dbReference type="PRINTS" id="PR00412">
    <property type="entry name" value="EPOXHYDRLASE"/>
</dbReference>
<dbReference type="AlphaFoldDB" id="A0A0F9VCD7"/>
<dbReference type="Gene3D" id="3.40.50.1820">
    <property type="entry name" value="alpha/beta hydrolase"/>
    <property type="match status" value="1"/>
</dbReference>
<dbReference type="PANTHER" id="PTHR43798">
    <property type="entry name" value="MONOACYLGLYCEROL LIPASE"/>
    <property type="match status" value="1"/>
</dbReference>
<dbReference type="InterPro" id="IPR000073">
    <property type="entry name" value="AB_hydrolase_1"/>
</dbReference>
<dbReference type="PRINTS" id="PR00111">
    <property type="entry name" value="ABHYDROLASE"/>
</dbReference>
<dbReference type="PANTHER" id="PTHR43798:SF31">
    <property type="entry name" value="AB HYDROLASE SUPERFAMILY PROTEIN YCLE"/>
    <property type="match status" value="1"/>
</dbReference>
<dbReference type="InterPro" id="IPR000639">
    <property type="entry name" value="Epox_hydrolase-like"/>
</dbReference>
<evidence type="ECO:0000256" key="1">
    <source>
        <dbReference type="ARBA" id="ARBA00022801"/>
    </source>
</evidence>
<name>A0A0F9VCD7_9ZZZZ</name>
<dbReference type="GO" id="GO:0016020">
    <property type="term" value="C:membrane"/>
    <property type="evidence" value="ECO:0007669"/>
    <property type="project" value="TreeGrafter"/>
</dbReference>
<accession>A0A0F9VCD7</accession>
<dbReference type="InterPro" id="IPR050266">
    <property type="entry name" value="AB_hydrolase_sf"/>
</dbReference>
<feature type="domain" description="AB hydrolase-1" evidence="2">
    <location>
        <begin position="23"/>
        <end position="244"/>
    </location>
</feature>
<dbReference type="SUPFAM" id="SSF53474">
    <property type="entry name" value="alpha/beta-Hydrolases"/>
    <property type="match status" value="1"/>
</dbReference>
<evidence type="ECO:0000259" key="2">
    <source>
        <dbReference type="Pfam" id="PF00561"/>
    </source>
</evidence>
<dbReference type="EMBL" id="LAZR01000029">
    <property type="protein sequence ID" value="KKO02801.1"/>
    <property type="molecule type" value="Genomic_DNA"/>
</dbReference>
<reference evidence="3" key="1">
    <citation type="journal article" date="2015" name="Nature">
        <title>Complex archaea that bridge the gap between prokaryotes and eukaryotes.</title>
        <authorList>
            <person name="Spang A."/>
            <person name="Saw J.H."/>
            <person name="Jorgensen S.L."/>
            <person name="Zaremba-Niedzwiedzka K."/>
            <person name="Martijn J."/>
            <person name="Lind A.E."/>
            <person name="van Eijk R."/>
            <person name="Schleper C."/>
            <person name="Guy L."/>
            <person name="Ettema T.J."/>
        </authorList>
    </citation>
    <scope>NUCLEOTIDE SEQUENCE</scope>
</reference>
<dbReference type="Pfam" id="PF00561">
    <property type="entry name" value="Abhydrolase_1"/>
    <property type="match status" value="1"/>
</dbReference>
<keyword evidence="1" id="KW-0378">Hydrolase</keyword>
<comment type="caution">
    <text evidence="3">The sequence shown here is derived from an EMBL/GenBank/DDBJ whole genome shotgun (WGS) entry which is preliminary data.</text>
</comment>
<gene>
    <name evidence="3" type="ORF">LCGC14_0102510</name>
</gene>
<dbReference type="InterPro" id="IPR029058">
    <property type="entry name" value="AB_hydrolase_fold"/>
</dbReference>
<evidence type="ECO:0000313" key="3">
    <source>
        <dbReference type="EMBL" id="KKO02801.1"/>
    </source>
</evidence>
<sequence>MTEKKLLINDLEANYKISGEGQLVLILHGWGGSSVSWLLVQKILTEKGFKVIIPDFPGFGKSTTPQKPWTVDDYVRWFKDFIEKMKIREPFFLLGHSFGGRVAIKFAVDYQEKIKSLILCSSAGIKPDKNFKIKMFYFFGRVGDYLFSKGPFLKFKDRARDAFYQIIRQKDYLKVKGTMRETIKKILAEDLFGYLAQIKTKTLILWGKTDKIVPVKYAYIMKEKISNSKLIILPKIGHSPHLETPEKFTKEILQFIKF</sequence>
<organism evidence="3">
    <name type="scientific">marine sediment metagenome</name>
    <dbReference type="NCBI Taxonomy" id="412755"/>
    <lineage>
        <taxon>unclassified sequences</taxon>
        <taxon>metagenomes</taxon>
        <taxon>ecological metagenomes</taxon>
    </lineage>
</organism>
<protein>
    <recommendedName>
        <fullName evidence="2">AB hydrolase-1 domain-containing protein</fullName>
    </recommendedName>
</protein>